<dbReference type="STRING" id="62062.ENSHHUP00000037705"/>
<dbReference type="InterPro" id="IPR051424">
    <property type="entry name" value="Transketolase-like"/>
</dbReference>
<dbReference type="AlphaFoldDB" id="A0A4W5MK52"/>
<dbReference type="InterPro" id="IPR005474">
    <property type="entry name" value="Transketolase_N"/>
</dbReference>
<protein>
    <recommendedName>
        <fullName evidence="3">Transketolase N-terminal domain-containing protein</fullName>
    </recommendedName>
</protein>
<proteinExistence type="predicted"/>
<feature type="domain" description="Transketolase N-terminal" evidence="3">
    <location>
        <begin position="19"/>
        <end position="95"/>
    </location>
</feature>
<reference evidence="5" key="1">
    <citation type="submission" date="2018-06" db="EMBL/GenBank/DDBJ databases">
        <title>Genome assembly of Danube salmon.</title>
        <authorList>
            <person name="Macqueen D.J."/>
            <person name="Gundappa M.K."/>
        </authorList>
    </citation>
    <scope>NUCLEOTIDE SEQUENCE [LARGE SCALE GENOMIC DNA]</scope>
</reference>
<sequence length="115" mass="12741">MSRFTNTALFPPPPPSLTSHPTTCCSAAELMSVLFFHTMRYKATDPRNQCNDRFVLSKGHAAPILYAAWAEAGFVKEADLVNLRKLDSDLEGHPTPLFVRFKMEELTNGKGLPCG</sequence>
<evidence type="ECO:0000256" key="1">
    <source>
        <dbReference type="ARBA" id="ARBA00022679"/>
    </source>
</evidence>
<keyword evidence="2" id="KW-0786">Thiamine pyrophosphate</keyword>
<dbReference type="SUPFAM" id="SSF52518">
    <property type="entry name" value="Thiamin diphosphate-binding fold (THDP-binding)"/>
    <property type="match status" value="1"/>
</dbReference>
<dbReference type="GO" id="GO:0030976">
    <property type="term" value="F:thiamine pyrophosphate binding"/>
    <property type="evidence" value="ECO:0007669"/>
    <property type="project" value="TreeGrafter"/>
</dbReference>
<accession>A0A4W5MK52</accession>
<dbReference type="Proteomes" id="UP000314982">
    <property type="component" value="Unassembled WGS sequence"/>
</dbReference>
<evidence type="ECO:0000313" key="5">
    <source>
        <dbReference type="Proteomes" id="UP000314982"/>
    </source>
</evidence>
<evidence type="ECO:0000313" key="4">
    <source>
        <dbReference type="Ensembl" id="ENSHHUP00000037705.1"/>
    </source>
</evidence>
<keyword evidence="5" id="KW-1185">Reference proteome</keyword>
<organism evidence="4 5">
    <name type="scientific">Hucho hucho</name>
    <name type="common">huchen</name>
    <dbReference type="NCBI Taxonomy" id="62062"/>
    <lineage>
        <taxon>Eukaryota</taxon>
        <taxon>Metazoa</taxon>
        <taxon>Chordata</taxon>
        <taxon>Craniata</taxon>
        <taxon>Vertebrata</taxon>
        <taxon>Euteleostomi</taxon>
        <taxon>Actinopterygii</taxon>
        <taxon>Neopterygii</taxon>
        <taxon>Teleostei</taxon>
        <taxon>Protacanthopterygii</taxon>
        <taxon>Salmoniformes</taxon>
        <taxon>Salmonidae</taxon>
        <taxon>Salmoninae</taxon>
        <taxon>Hucho</taxon>
    </lineage>
</organism>
<dbReference type="Gene3D" id="3.40.50.970">
    <property type="match status" value="1"/>
</dbReference>
<dbReference type="Pfam" id="PF00456">
    <property type="entry name" value="Transketolase_N"/>
    <property type="match status" value="1"/>
</dbReference>
<keyword evidence="1" id="KW-0808">Transferase</keyword>
<dbReference type="PANTHER" id="PTHR43195:SF4">
    <property type="entry name" value="TRANSKETOLASE-LIKE PROTEIN 2"/>
    <property type="match status" value="1"/>
</dbReference>
<dbReference type="GO" id="GO:0004802">
    <property type="term" value="F:transketolase activity"/>
    <property type="evidence" value="ECO:0007669"/>
    <property type="project" value="TreeGrafter"/>
</dbReference>
<reference evidence="4" key="2">
    <citation type="submission" date="2025-08" db="UniProtKB">
        <authorList>
            <consortium name="Ensembl"/>
        </authorList>
    </citation>
    <scope>IDENTIFICATION</scope>
</reference>
<evidence type="ECO:0000259" key="3">
    <source>
        <dbReference type="Pfam" id="PF00456"/>
    </source>
</evidence>
<dbReference type="GeneTree" id="ENSGT00940000161969"/>
<reference evidence="4" key="3">
    <citation type="submission" date="2025-09" db="UniProtKB">
        <authorList>
            <consortium name="Ensembl"/>
        </authorList>
    </citation>
    <scope>IDENTIFICATION</scope>
</reference>
<dbReference type="InterPro" id="IPR029061">
    <property type="entry name" value="THDP-binding"/>
</dbReference>
<name>A0A4W5MK52_9TELE</name>
<evidence type="ECO:0000256" key="2">
    <source>
        <dbReference type="ARBA" id="ARBA00023052"/>
    </source>
</evidence>
<dbReference type="PANTHER" id="PTHR43195">
    <property type="entry name" value="TRANSKETOLASE"/>
    <property type="match status" value="1"/>
</dbReference>
<dbReference type="Ensembl" id="ENSHHUT00000039203.1">
    <property type="protein sequence ID" value="ENSHHUP00000037705.1"/>
    <property type="gene ID" value="ENSHHUG00000023590.1"/>
</dbReference>